<protein>
    <recommendedName>
        <fullName evidence="6">RING-type domain-containing protein</fullName>
    </recommendedName>
</protein>
<feature type="domain" description="RING-type" evidence="6">
    <location>
        <begin position="187"/>
        <end position="225"/>
    </location>
</feature>
<sequence>MGYTESKKITTIVISMDEEDDENIREEFQCCICLDLLYKPVVVACGHMACFWCIFHAMNNNLRESHCPVCRHPYNHFPRICKLLHFLLQKLYPTAFARREKLISEDEERSGKVSQQFDSYKSEASASASAGVLLSLDSKICISEDIKATVTTASSSETNPDVEQNGWRTNEPPDGSNKKLVMSDLICGICKQLLFRPVVLNCGDVYCEACISKSSDTICKCPVCHSTHPSRFPKMCWVLEHFLEEEFPEHYAARKEQYSKENNDQLSSPAGKVSSLSPDKAPINVLSSLPRRGPKVHFYVGCDYCGVKQSLLFSFMWLCGIVFV</sequence>
<keyword evidence="3" id="KW-0862">Zinc</keyword>
<dbReference type="Pfam" id="PF13445">
    <property type="entry name" value="zf-RING_UBOX"/>
    <property type="match status" value="1"/>
</dbReference>
<dbReference type="PANTHER" id="PTHR15898:SF13">
    <property type="entry name" value="BIFUNCTIONAL APOPTOSIS REGULATOR"/>
    <property type="match status" value="1"/>
</dbReference>
<name>A0AAV3NL62_LITER</name>
<dbReference type="Pfam" id="PF13920">
    <property type="entry name" value="zf-C3HC4_3"/>
    <property type="match status" value="1"/>
</dbReference>
<keyword evidence="8" id="KW-1185">Reference proteome</keyword>
<dbReference type="InterPro" id="IPR001841">
    <property type="entry name" value="Znf_RING"/>
</dbReference>
<dbReference type="Proteomes" id="UP001454036">
    <property type="component" value="Unassembled WGS sequence"/>
</dbReference>
<reference evidence="7 8" key="1">
    <citation type="submission" date="2024-01" db="EMBL/GenBank/DDBJ databases">
        <title>The complete chloroplast genome sequence of Lithospermum erythrorhizon: insights into the phylogenetic relationship among Boraginaceae species and the maternal lineages of purple gromwells.</title>
        <authorList>
            <person name="Okada T."/>
            <person name="Watanabe K."/>
        </authorList>
    </citation>
    <scope>NUCLEOTIDE SEQUENCE [LARGE SCALE GENOMIC DNA]</scope>
</reference>
<dbReference type="FunFam" id="3.30.40.10:FF:000489">
    <property type="entry name" value="E3 ubiquitin-protein ligase PRT1"/>
    <property type="match status" value="1"/>
</dbReference>
<dbReference type="GO" id="GO:0061630">
    <property type="term" value="F:ubiquitin protein ligase activity"/>
    <property type="evidence" value="ECO:0007669"/>
    <property type="project" value="TreeGrafter"/>
</dbReference>
<evidence type="ECO:0000256" key="2">
    <source>
        <dbReference type="ARBA" id="ARBA00022771"/>
    </source>
</evidence>
<evidence type="ECO:0000256" key="5">
    <source>
        <dbReference type="SAM" id="MobiDB-lite"/>
    </source>
</evidence>
<evidence type="ECO:0000256" key="3">
    <source>
        <dbReference type="ARBA" id="ARBA00022833"/>
    </source>
</evidence>
<accession>A0AAV3NL62</accession>
<dbReference type="SUPFAM" id="SSF57850">
    <property type="entry name" value="RING/U-box"/>
    <property type="match status" value="2"/>
</dbReference>
<organism evidence="7 8">
    <name type="scientific">Lithospermum erythrorhizon</name>
    <name type="common">Purple gromwell</name>
    <name type="synonym">Lithospermum officinale var. erythrorhizon</name>
    <dbReference type="NCBI Taxonomy" id="34254"/>
    <lineage>
        <taxon>Eukaryota</taxon>
        <taxon>Viridiplantae</taxon>
        <taxon>Streptophyta</taxon>
        <taxon>Embryophyta</taxon>
        <taxon>Tracheophyta</taxon>
        <taxon>Spermatophyta</taxon>
        <taxon>Magnoliopsida</taxon>
        <taxon>eudicotyledons</taxon>
        <taxon>Gunneridae</taxon>
        <taxon>Pentapetalae</taxon>
        <taxon>asterids</taxon>
        <taxon>lamiids</taxon>
        <taxon>Boraginales</taxon>
        <taxon>Boraginaceae</taxon>
        <taxon>Boraginoideae</taxon>
        <taxon>Lithospermeae</taxon>
        <taxon>Lithospermum</taxon>
    </lineage>
</organism>
<dbReference type="AlphaFoldDB" id="A0AAV3NL62"/>
<comment type="caution">
    <text evidence="7">The sequence shown here is derived from an EMBL/GenBank/DDBJ whole genome shotgun (WGS) entry which is preliminary data.</text>
</comment>
<feature type="region of interest" description="Disordered" evidence="5">
    <location>
        <begin position="152"/>
        <end position="174"/>
    </location>
</feature>
<keyword evidence="1" id="KW-0479">Metal-binding</keyword>
<gene>
    <name evidence="7" type="ORF">LIER_35140</name>
</gene>
<dbReference type="InterPro" id="IPR027370">
    <property type="entry name" value="Znf-RING_euk"/>
</dbReference>
<proteinExistence type="predicted"/>
<dbReference type="GO" id="GO:0043161">
    <property type="term" value="P:proteasome-mediated ubiquitin-dependent protein catabolic process"/>
    <property type="evidence" value="ECO:0007669"/>
    <property type="project" value="TreeGrafter"/>
</dbReference>
<dbReference type="PROSITE" id="PS50089">
    <property type="entry name" value="ZF_RING_2"/>
    <property type="match status" value="2"/>
</dbReference>
<dbReference type="Gene3D" id="3.30.40.10">
    <property type="entry name" value="Zinc/RING finger domain, C3HC4 (zinc finger)"/>
    <property type="match status" value="2"/>
</dbReference>
<feature type="compositionally biased region" description="Polar residues" evidence="5">
    <location>
        <begin position="152"/>
        <end position="168"/>
    </location>
</feature>
<dbReference type="PANTHER" id="PTHR15898">
    <property type="entry name" value="BIFUNCTIONAL APOPTOSIS REGULATOR"/>
    <property type="match status" value="1"/>
</dbReference>
<keyword evidence="2 4" id="KW-0863">Zinc-finger</keyword>
<feature type="domain" description="RING-type" evidence="6">
    <location>
        <begin position="30"/>
        <end position="71"/>
    </location>
</feature>
<dbReference type="InterPro" id="IPR013083">
    <property type="entry name" value="Znf_RING/FYVE/PHD"/>
</dbReference>
<evidence type="ECO:0000313" key="7">
    <source>
        <dbReference type="EMBL" id="GAA0139831.1"/>
    </source>
</evidence>
<evidence type="ECO:0000256" key="1">
    <source>
        <dbReference type="ARBA" id="ARBA00022723"/>
    </source>
</evidence>
<evidence type="ECO:0000313" key="8">
    <source>
        <dbReference type="Proteomes" id="UP001454036"/>
    </source>
</evidence>
<evidence type="ECO:0000256" key="4">
    <source>
        <dbReference type="PROSITE-ProRule" id="PRU00175"/>
    </source>
</evidence>
<dbReference type="EMBL" id="BAABME010015184">
    <property type="protein sequence ID" value="GAA0139831.1"/>
    <property type="molecule type" value="Genomic_DNA"/>
</dbReference>
<dbReference type="SMART" id="SM00184">
    <property type="entry name" value="RING"/>
    <property type="match status" value="2"/>
</dbReference>
<evidence type="ECO:0000259" key="6">
    <source>
        <dbReference type="PROSITE" id="PS50089"/>
    </source>
</evidence>
<dbReference type="GO" id="GO:0008270">
    <property type="term" value="F:zinc ion binding"/>
    <property type="evidence" value="ECO:0007669"/>
    <property type="project" value="UniProtKB-KW"/>
</dbReference>